<evidence type="ECO:0000313" key="8">
    <source>
        <dbReference type="Proteomes" id="UP000020766"/>
    </source>
</evidence>
<comment type="similarity">
    <text evidence="2 6">Belongs to the SURF1 family.</text>
</comment>
<dbReference type="GO" id="GO:0005886">
    <property type="term" value="C:plasma membrane"/>
    <property type="evidence" value="ECO:0007669"/>
    <property type="project" value="UniProtKB-SubCell"/>
</dbReference>
<comment type="subcellular location">
    <subcellularLocation>
        <location evidence="6">Cell membrane</location>
        <topology evidence="6">Multi-pass membrane protein</topology>
    </subcellularLocation>
    <subcellularLocation>
        <location evidence="1">Membrane</location>
    </subcellularLocation>
</comment>
<feature type="transmembrane region" description="Helical" evidence="6">
    <location>
        <begin position="228"/>
        <end position="249"/>
    </location>
</feature>
<reference evidence="7 8" key="1">
    <citation type="submission" date="2014-01" db="EMBL/GenBank/DDBJ databases">
        <title>Interspecies Systems Biology Uncovers Metabolites Affecting C. elegans Gene Expression and Life History Traits.</title>
        <authorList>
            <person name="Watson E."/>
            <person name="Macneil L.T."/>
            <person name="Ritter A.D."/>
            <person name="Yilmaz L.S."/>
            <person name="Rosebrock A.P."/>
            <person name="Caudy A.A."/>
            <person name="Walhout A.J."/>
        </authorList>
    </citation>
    <scope>NUCLEOTIDE SEQUENCE [LARGE SCALE GENOMIC DNA]</scope>
    <source>
        <strain evidence="7 8">DA1877</strain>
    </source>
</reference>
<dbReference type="AlphaFoldDB" id="A0A014Q890"/>
<evidence type="ECO:0000256" key="1">
    <source>
        <dbReference type="ARBA" id="ARBA00004370"/>
    </source>
</evidence>
<gene>
    <name evidence="7" type="ORF">AX13_05425</name>
</gene>
<evidence type="ECO:0000313" key="7">
    <source>
        <dbReference type="EMBL" id="EXU79372.1"/>
    </source>
</evidence>
<keyword evidence="8" id="KW-1185">Reference proteome</keyword>
<evidence type="ECO:0000256" key="3">
    <source>
        <dbReference type="ARBA" id="ARBA00022692"/>
    </source>
</evidence>
<dbReference type="Pfam" id="PF02104">
    <property type="entry name" value="SURF1"/>
    <property type="match status" value="1"/>
</dbReference>
<dbReference type="PROSITE" id="PS50895">
    <property type="entry name" value="SURF1"/>
    <property type="match status" value="1"/>
</dbReference>
<feature type="transmembrane region" description="Helical" evidence="6">
    <location>
        <begin position="16"/>
        <end position="38"/>
    </location>
</feature>
<dbReference type="InterPro" id="IPR002994">
    <property type="entry name" value="Surf1/Shy1"/>
</dbReference>
<proteinExistence type="inferred from homology"/>
<dbReference type="STRING" id="225991.MA05_16865"/>
<organism evidence="7 8">
    <name type="scientific">Comamonas aquatica DA1877</name>
    <dbReference type="NCBI Taxonomy" id="1457173"/>
    <lineage>
        <taxon>Bacteria</taxon>
        <taxon>Pseudomonadati</taxon>
        <taxon>Pseudomonadota</taxon>
        <taxon>Betaproteobacteria</taxon>
        <taxon>Burkholderiales</taxon>
        <taxon>Comamonadaceae</taxon>
        <taxon>Comamonas</taxon>
    </lineage>
</organism>
<dbReference type="EMBL" id="JBOK01000017">
    <property type="protein sequence ID" value="EXU79372.1"/>
    <property type="molecule type" value="Genomic_DNA"/>
</dbReference>
<dbReference type="RefSeq" id="WP_051519595.1">
    <property type="nucleotide sequence ID" value="NZ_JBOK01000017.1"/>
</dbReference>
<sequence>MTVDTTRAPRRSRSTFVKAVLALAGIALFISFLSLGTWQVQRRAWKLDLIERVKTRVHSAPVPVPAAAAWPQVQPPTHEYLPVQAQGQWMEGRSVLTQAVTELGAGFWLLTPLQQADGSQLLVNRGFVPAEQRKDFADRIAAAPQEAAGATVTVEGLLRFSEPKGGFMRDNVPAEDRWHSRDVQAIAQANGLQQVAPFFVDQGLPGAAVAATWPRPGLTVIQFTNTHAVYALTWYGLALMVVCAAWLVVRHERRKRSP</sequence>
<keyword evidence="6" id="KW-1003">Cell membrane</keyword>
<evidence type="ECO:0000256" key="5">
    <source>
        <dbReference type="ARBA" id="ARBA00023136"/>
    </source>
</evidence>
<evidence type="ECO:0000256" key="2">
    <source>
        <dbReference type="ARBA" id="ARBA00007165"/>
    </source>
</evidence>
<accession>A0A014Q890</accession>
<keyword evidence="3 6" id="KW-0812">Transmembrane</keyword>
<evidence type="ECO:0000256" key="4">
    <source>
        <dbReference type="ARBA" id="ARBA00022989"/>
    </source>
</evidence>
<keyword evidence="4 6" id="KW-1133">Transmembrane helix</keyword>
<dbReference type="InterPro" id="IPR045214">
    <property type="entry name" value="Surf1/Surf4"/>
</dbReference>
<dbReference type="PATRIC" id="fig|1457173.3.peg.2764"/>
<dbReference type="PANTHER" id="PTHR23427">
    <property type="entry name" value="SURFEIT LOCUS PROTEIN"/>
    <property type="match status" value="1"/>
</dbReference>
<keyword evidence="5 6" id="KW-0472">Membrane</keyword>
<dbReference type="Proteomes" id="UP000020766">
    <property type="component" value="Unassembled WGS sequence"/>
</dbReference>
<dbReference type="CDD" id="cd06662">
    <property type="entry name" value="SURF1"/>
    <property type="match status" value="1"/>
</dbReference>
<name>A0A014Q890_9BURK</name>
<comment type="caution">
    <text evidence="7">The sequence shown here is derived from an EMBL/GenBank/DDBJ whole genome shotgun (WGS) entry which is preliminary data.</text>
</comment>
<evidence type="ECO:0000256" key="6">
    <source>
        <dbReference type="RuleBase" id="RU363076"/>
    </source>
</evidence>
<protein>
    <recommendedName>
        <fullName evidence="6">SURF1-like protein</fullName>
    </recommendedName>
</protein>
<dbReference type="PANTHER" id="PTHR23427:SF2">
    <property type="entry name" value="SURFEIT LOCUS PROTEIN 1"/>
    <property type="match status" value="1"/>
</dbReference>